<dbReference type="AlphaFoldDB" id="A0A842J5N9"/>
<accession>A0A842J5N9</accession>
<evidence type="ECO:0000313" key="2">
    <source>
        <dbReference type="Proteomes" id="UP000552683"/>
    </source>
</evidence>
<organism evidence="1 2">
    <name type="scientific">Campylobacter massiliensis</name>
    <dbReference type="NCBI Taxonomy" id="2762557"/>
    <lineage>
        <taxon>Bacteria</taxon>
        <taxon>Pseudomonadati</taxon>
        <taxon>Campylobacterota</taxon>
        <taxon>Epsilonproteobacteria</taxon>
        <taxon>Campylobacterales</taxon>
        <taxon>Campylobacteraceae</taxon>
        <taxon>Campylobacter</taxon>
    </lineage>
</organism>
<sequence>MYNLQLTPRGMLKIVSVNPNFQSYEIDLNETQEHFKIVGKVVKSIV</sequence>
<dbReference type="EMBL" id="JACLZK010000002">
    <property type="protein sequence ID" value="MBC2883206.1"/>
    <property type="molecule type" value="Genomic_DNA"/>
</dbReference>
<keyword evidence="2" id="KW-1185">Reference proteome</keyword>
<dbReference type="RefSeq" id="WP_185898756.1">
    <property type="nucleotide sequence ID" value="NZ_JACLZK010000002.1"/>
</dbReference>
<reference evidence="1 2" key="1">
    <citation type="submission" date="2020-08" db="EMBL/GenBank/DDBJ databases">
        <title>Complete genome and description of Campylobacter massiliensis Marseille-Q3452 sp. nov.</title>
        <authorList>
            <person name="Antezack A."/>
        </authorList>
    </citation>
    <scope>NUCLEOTIDE SEQUENCE [LARGE SCALE GENOMIC DNA]</scope>
    <source>
        <strain evidence="1 2">Marseille-Q3452</strain>
    </source>
</reference>
<protein>
    <submittedName>
        <fullName evidence="1">Uncharacterized protein</fullName>
    </submittedName>
</protein>
<name>A0A842J5N9_9BACT</name>
<comment type="caution">
    <text evidence="1">The sequence shown here is derived from an EMBL/GenBank/DDBJ whole genome shotgun (WGS) entry which is preliminary data.</text>
</comment>
<dbReference type="Proteomes" id="UP000552683">
    <property type="component" value="Unassembled WGS sequence"/>
</dbReference>
<gene>
    <name evidence="1" type="ORF">H7R39_08045</name>
</gene>
<proteinExistence type="predicted"/>
<evidence type="ECO:0000313" key="1">
    <source>
        <dbReference type="EMBL" id="MBC2883206.1"/>
    </source>
</evidence>